<feature type="chain" id="PRO_5035745381" description="Cathepsin propeptide inhibitor domain-containing protein" evidence="1">
    <location>
        <begin position="30"/>
        <end position="128"/>
    </location>
</feature>
<dbReference type="InterPro" id="IPR038765">
    <property type="entry name" value="Papain-like_cys_pep_sf"/>
</dbReference>
<dbReference type="SMART" id="SM00848">
    <property type="entry name" value="Inhibitor_I29"/>
    <property type="match status" value="1"/>
</dbReference>
<dbReference type="Gene3D" id="1.10.287.2250">
    <property type="match status" value="1"/>
</dbReference>
<reference evidence="3" key="1">
    <citation type="submission" date="2020-05" db="EMBL/GenBank/DDBJ databases">
        <title>WGS assembly of Panicum virgatum.</title>
        <authorList>
            <person name="Lovell J.T."/>
            <person name="Jenkins J."/>
            <person name="Shu S."/>
            <person name="Juenger T.E."/>
            <person name="Schmutz J."/>
        </authorList>
    </citation>
    <scope>NUCLEOTIDE SEQUENCE</scope>
    <source>
        <strain evidence="3">AP13</strain>
    </source>
</reference>
<protein>
    <recommendedName>
        <fullName evidence="2">Cathepsin propeptide inhibitor domain-containing protein</fullName>
    </recommendedName>
</protein>
<feature type="signal peptide" evidence="1">
    <location>
        <begin position="1"/>
        <end position="29"/>
    </location>
</feature>
<name>A0A8T0TT85_PANVG</name>
<feature type="domain" description="Cathepsin propeptide inhibitor" evidence="2">
    <location>
        <begin position="47"/>
        <end position="102"/>
    </location>
</feature>
<dbReference type="EMBL" id="CM029043">
    <property type="protein sequence ID" value="KAG2612335.1"/>
    <property type="molecule type" value="Genomic_DNA"/>
</dbReference>
<evidence type="ECO:0000259" key="2">
    <source>
        <dbReference type="SMART" id="SM00848"/>
    </source>
</evidence>
<keyword evidence="1" id="KW-0732">Signal</keyword>
<dbReference type="Proteomes" id="UP000823388">
    <property type="component" value="Chromosome 4K"/>
</dbReference>
<keyword evidence="4" id="KW-1185">Reference proteome</keyword>
<dbReference type="SUPFAM" id="SSF54001">
    <property type="entry name" value="Cysteine proteinases"/>
    <property type="match status" value="1"/>
</dbReference>
<dbReference type="AlphaFoldDB" id="A0A8T0TT85"/>
<dbReference type="InterPro" id="IPR013201">
    <property type="entry name" value="Prot_inhib_I29"/>
</dbReference>
<proteinExistence type="predicted"/>
<sequence length="128" mass="14499">MARVTLATTGTFVLAVALALTLAAPPAICIEFTAEDMESNDSMWALYERWSAHYEVARDAGDKLRRFRVFKETARSVYARHLGDRHYMLGLNSFADMTMDEFRDAFACKRPANGGERHFDITQQVRCG</sequence>
<dbReference type="Pfam" id="PF08246">
    <property type="entry name" value="Inhibitor_I29"/>
    <property type="match status" value="1"/>
</dbReference>
<organism evidence="3 4">
    <name type="scientific">Panicum virgatum</name>
    <name type="common">Blackwell switchgrass</name>
    <dbReference type="NCBI Taxonomy" id="38727"/>
    <lineage>
        <taxon>Eukaryota</taxon>
        <taxon>Viridiplantae</taxon>
        <taxon>Streptophyta</taxon>
        <taxon>Embryophyta</taxon>
        <taxon>Tracheophyta</taxon>
        <taxon>Spermatophyta</taxon>
        <taxon>Magnoliopsida</taxon>
        <taxon>Liliopsida</taxon>
        <taxon>Poales</taxon>
        <taxon>Poaceae</taxon>
        <taxon>PACMAD clade</taxon>
        <taxon>Panicoideae</taxon>
        <taxon>Panicodae</taxon>
        <taxon>Paniceae</taxon>
        <taxon>Panicinae</taxon>
        <taxon>Panicum</taxon>
        <taxon>Panicum sect. Hiantes</taxon>
    </lineage>
</organism>
<comment type="caution">
    <text evidence="3">The sequence shown here is derived from an EMBL/GenBank/DDBJ whole genome shotgun (WGS) entry which is preliminary data.</text>
</comment>
<evidence type="ECO:0000256" key="1">
    <source>
        <dbReference type="SAM" id="SignalP"/>
    </source>
</evidence>
<evidence type="ECO:0000313" key="4">
    <source>
        <dbReference type="Proteomes" id="UP000823388"/>
    </source>
</evidence>
<gene>
    <name evidence="3" type="ORF">PVAP13_4KG273900</name>
</gene>
<evidence type="ECO:0000313" key="3">
    <source>
        <dbReference type="EMBL" id="KAG2612335.1"/>
    </source>
</evidence>
<accession>A0A8T0TT85</accession>